<dbReference type="PANTHER" id="PTHR30085:SF7">
    <property type="entry name" value="AMINO-ACID ABC TRANSPORTER-BINDING PROTEIN YHDW-RELATED"/>
    <property type="match status" value="1"/>
</dbReference>
<dbReference type="Pfam" id="PF00497">
    <property type="entry name" value="SBP_bac_3"/>
    <property type="match status" value="1"/>
</dbReference>
<sequence>MKWSMLAAAAAAFVSLGASEALAGRDLDQIKQRNTLRCGVQGPSNPGFGVPDSQGRWSGFNVEVCRAIAITIFGDPNRVEFVPVTTQSRFPALSAGEVDVLSNNTTWTLTRDSNVNRFNQPAITFYDGQAIMVPRRLNVTSARQLNGATVCVQPGTTTELNLADFFRANNLRFTPVVIADLDELRRAYDSGRCDVFTNDFAALAAQRTLLTRPADHVILPERLSKEPLAVTIRQGDEELTNIVAWTTFALIDAEELGITQANVEQIATTSTNPVVRRLLGVEGNMGESLGAARPDYVRQIIRTFGNYGEMFERHLGTSTPLGLERGMNNIWTRGGLLYAPPAR</sequence>
<evidence type="ECO:0000256" key="2">
    <source>
        <dbReference type="ARBA" id="ARBA00022448"/>
    </source>
</evidence>
<accession>A0A1I4E5Q9</accession>
<evidence type="ECO:0000313" key="7">
    <source>
        <dbReference type="Proteomes" id="UP000199473"/>
    </source>
</evidence>
<reference evidence="6 7" key="1">
    <citation type="submission" date="2016-10" db="EMBL/GenBank/DDBJ databases">
        <authorList>
            <person name="de Groot N.N."/>
        </authorList>
    </citation>
    <scope>NUCLEOTIDE SEQUENCE [LARGE SCALE GENOMIC DNA]</scope>
    <source>
        <strain evidence="6 7">DSM 19981</strain>
    </source>
</reference>
<protein>
    <submittedName>
        <fullName evidence="6">General L-amino acid transport system substrate-binding protein</fullName>
    </submittedName>
</protein>
<dbReference type="InterPro" id="IPR001638">
    <property type="entry name" value="Solute-binding_3/MltF_N"/>
</dbReference>
<evidence type="ECO:0000256" key="4">
    <source>
        <dbReference type="SAM" id="SignalP"/>
    </source>
</evidence>
<comment type="similarity">
    <text evidence="1">Belongs to the bacterial solute-binding protein 3 family.</text>
</comment>
<dbReference type="PANTHER" id="PTHR30085">
    <property type="entry name" value="AMINO ACID ABC TRANSPORTER PERMEASE"/>
    <property type="match status" value="1"/>
</dbReference>
<dbReference type="SMART" id="SM00062">
    <property type="entry name" value="PBPb"/>
    <property type="match status" value="1"/>
</dbReference>
<evidence type="ECO:0000313" key="6">
    <source>
        <dbReference type="EMBL" id="SFK99501.1"/>
    </source>
</evidence>
<evidence type="ECO:0000259" key="5">
    <source>
        <dbReference type="SMART" id="SM00062"/>
    </source>
</evidence>
<name>A0A1I4E5Q9_9PROT</name>
<evidence type="ECO:0000256" key="1">
    <source>
        <dbReference type="ARBA" id="ARBA00010333"/>
    </source>
</evidence>
<feature type="signal peptide" evidence="4">
    <location>
        <begin position="1"/>
        <end position="23"/>
    </location>
</feature>
<dbReference type="InterPro" id="IPR051455">
    <property type="entry name" value="Bact_solute-bind_prot3"/>
</dbReference>
<dbReference type="STRING" id="1123062.SAMN02745775_113132"/>
<dbReference type="GO" id="GO:0006865">
    <property type="term" value="P:amino acid transport"/>
    <property type="evidence" value="ECO:0007669"/>
    <property type="project" value="TreeGrafter"/>
</dbReference>
<dbReference type="RefSeq" id="WP_092962552.1">
    <property type="nucleotide sequence ID" value="NZ_FOSQ01000013.1"/>
</dbReference>
<evidence type="ECO:0000256" key="3">
    <source>
        <dbReference type="ARBA" id="ARBA00022729"/>
    </source>
</evidence>
<proteinExistence type="inferred from homology"/>
<feature type="domain" description="Solute-binding protein family 3/N-terminal" evidence="5">
    <location>
        <begin position="35"/>
        <end position="266"/>
    </location>
</feature>
<keyword evidence="7" id="KW-1185">Reference proteome</keyword>
<dbReference type="AlphaFoldDB" id="A0A1I4E5Q9"/>
<keyword evidence="3 4" id="KW-0732">Signal</keyword>
<dbReference type="Gene3D" id="3.40.190.10">
    <property type="entry name" value="Periplasmic binding protein-like II"/>
    <property type="match status" value="2"/>
</dbReference>
<dbReference type="Proteomes" id="UP000199473">
    <property type="component" value="Unassembled WGS sequence"/>
</dbReference>
<feature type="chain" id="PRO_5011624469" evidence="4">
    <location>
        <begin position="24"/>
        <end position="343"/>
    </location>
</feature>
<dbReference type="OrthoDB" id="9777941at2"/>
<dbReference type="CDD" id="cd13692">
    <property type="entry name" value="PBP2_BztA"/>
    <property type="match status" value="1"/>
</dbReference>
<gene>
    <name evidence="6" type="ORF">SAMN02745775_113132</name>
</gene>
<dbReference type="SUPFAM" id="SSF53850">
    <property type="entry name" value="Periplasmic binding protein-like II"/>
    <property type="match status" value="1"/>
</dbReference>
<keyword evidence="2" id="KW-0813">Transport</keyword>
<dbReference type="EMBL" id="FOSQ01000013">
    <property type="protein sequence ID" value="SFK99501.1"/>
    <property type="molecule type" value="Genomic_DNA"/>
</dbReference>
<organism evidence="6 7">
    <name type="scientific">Falsiroseomonas stagni DSM 19981</name>
    <dbReference type="NCBI Taxonomy" id="1123062"/>
    <lineage>
        <taxon>Bacteria</taxon>
        <taxon>Pseudomonadati</taxon>
        <taxon>Pseudomonadota</taxon>
        <taxon>Alphaproteobacteria</taxon>
        <taxon>Acetobacterales</taxon>
        <taxon>Roseomonadaceae</taxon>
        <taxon>Falsiroseomonas</taxon>
    </lineage>
</organism>